<name>A0A023WZH6_STUST</name>
<evidence type="ECO:0000313" key="2">
    <source>
        <dbReference type="EMBL" id="QGZ32857.1"/>
    </source>
</evidence>
<proteinExistence type="predicted"/>
<accession>A0A023WZH6</accession>
<dbReference type="RefSeq" id="WP_040137971.1">
    <property type="nucleotide sequence ID" value="NZ_CP046903.1"/>
</dbReference>
<dbReference type="Gene3D" id="3.40.50.300">
    <property type="entry name" value="P-loop containing nucleotide triphosphate hydrolases"/>
    <property type="match status" value="1"/>
</dbReference>
<geneLocation type="plasmid" evidence="4">
    <name>p1_pm101005</name>
</geneLocation>
<dbReference type="InterPro" id="IPR027417">
    <property type="entry name" value="P-loop_NTPase"/>
</dbReference>
<evidence type="ECO:0008006" key="5">
    <source>
        <dbReference type="Google" id="ProtNLM"/>
    </source>
</evidence>
<gene>
    <name evidence="2" type="ORF">GQA94_22270</name>
    <name evidence="1" type="ORF">UIB01_22300</name>
</gene>
<sequence length="373" mass="41464">MTTKDRLHFPRHALAESILLGFENNIQTATTIFAPRRKGKTTFVRNDLIPMARDKGFLVATADLWLDKDHPERVIARALQEAIHGTGFVRRTLLRFTRPGQVISGVNAGAGTDGVSIGLDLADDAGLVLPELFERFSQLGKGKALLIIDEVQHLATRKEFETFTATLRTLLQGAQGEVYAVFTGSSQHGLARMFRRSKAPFYQYGSEVSFPELGMEFAQHLAALYFEATGRTWEAAEAFSLYVRRGMMPKHLREIYNLSLTQNLPVVEADKIVWASMLDEGQFATLIESLAPLDQALLVGILTGESLFSAEYRKRLGDELPSGIAPTTTQVQSALKRLQRAELIGNLDHGSWSIEDGALQSYLRRVLLDDDQD</sequence>
<protein>
    <recommendedName>
        <fullName evidence="5">ATPase</fullName>
    </recommendedName>
</protein>
<dbReference type="Proteomes" id="UP000438983">
    <property type="component" value="Plasmid p1_PM101005"/>
</dbReference>
<dbReference type="Proteomes" id="UP000025238">
    <property type="component" value="Plasmid pLIB119"/>
</dbReference>
<dbReference type="KEGG" id="pstu:UIB01_22300"/>
<dbReference type="EMBL" id="CP007510">
    <property type="protein sequence ID" value="AHY45160.1"/>
    <property type="molecule type" value="Genomic_DNA"/>
</dbReference>
<evidence type="ECO:0000313" key="1">
    <source>
        <dbReference type="EMBL" id="AHY45160.1"/>
    </source>
</evidence>
<dbReference type="PANTHER" id="PTHR34301:SF8">
    <property type="entry name" value="ATPASE DOMAIN-CONTAINING PROTEIN"/>
    <property type="match status" value="1"/>
</dbReference>
<evidence type="ECO:0000313" key="3">
    <source>
        <dbReference type="Proteomes" id="UP000025238"/>
    </source>
</evidence>
<reference evidence="1 3" key="1">
    <citation type="submission" date="2014-03" db="EMBL/GenBank/DDBJ databases">
        <title>Complete genome sequence of Pseudomonas stutzeri 19SMN4.</title>
        <authorList>
            <person name="Brunet-Galmes I."/>
            <person name="Nogales B."/>
            <person name="Busquets A."/>
            <person name="Pena A."/>
            <person name="Gomila M."/>
            <person name="Garcia-Valdes E."/>
            <person name="Lalucat J."/>
            <person name="Bennasar A."/>
            <person name="Bosch R."/>
        </authorList>
    </citation>
    <scope>NUCLEOTIDE SEQUENCE [LARGE SCALE GENOMIC DNA]</scope>
    <source>
        <strain evidence="1 3">19SMN4</strain>
        <plasmid evidence="3">Plasmid pLIB119</plasmid>
        <plasmid evidence="1">pLIB119</plasmid>
    </source>
</reference>
<dbReference type="SUPFAM" id="SSF52540">
    <property type="entry name" value="P-loop containing nucleoside triphosphate hydrolases"/>
    <property type="match status" value="1"/>
</dbReference>
<reference evidence="2 4" key="2">
    <citation type="submission" date="2019-12" db="EMBL/GenBank/DDBJ databases">
        <title>Complete genome sequence of Pseudomonas stutzeri.</title>
        <authorList>
            <person name="Lim S.R."/>
            <person name="Kim J.H."/>
        </authorList>
    </citation>
    <scope>NUCLEOTIDE SEQUENCE [LARGE SCALE GENOMIC DNA]</scope>
    <source>
        <strain evidence="2 4">PM101005</strain>
        <plasmid evidence="4">p1_pm101005</plasmid>
        <plasmid evidence="2">p1_PM101005</plasmid>
    </source>
</reference>
<dbReference type="PATRIC" id="fig|316.97.peg.4463"/>
<geneLocation type="plasmid" evidence="2">
    <name>p1_PM101005</name>
</geneLocation>
<keyword evidence="1" id="KW-0614">Plasmid</keyword>
<dbReference type="PANTHER" id="PTHR34301">
    <property type="entry name" value="DNA-BINDING PROTEIN-RELATED"/>
    <property type="match status" value="1"/>
</dbReference>
<dbReference type="EMBL" id="CP046903">
    <property type="protein sequence ID" value="QGZ32857.1"/>
    <property type="molecule type" value="Genomic_DNA"/>
</dbReference>
<geneLocation type="plasmid" evidence="1 3">
    <name>pLIB119</name>
</geneLocation>
<evidence type="ECO:0000313" key="4">
    <source>
        <dbReference type="Proteomes" id="UP000438983"/>
    </source>
</evidence>
<organism evidence="1 3">
    <name type="scientific">Stutzerimonas stutzeri</name>
    <name type="common">Pseudomonas stutzeri</name>
    <dbReference type="NCBI Taxonomy" id="316"/>
    <lineage>
        <taxon>Bacteria</taxon>
        <taxon>Pseudomonadati</taxon>
        <taxon>Pseudomonadota</taxon>
        <taxon>Gammaproteobacteria</taxon>
        <taxon>Pseudomonadales</taxon>
        <taxon>Pseudomonadaceae</taxon>
        <taxon>Stutzerimonas</taxon>
    </lineage>
</organism>
<dbReference type="OrthoDB" id="8576717at2"/>
<dbReference type="AlphaFoldDB" id="A0A023WZH6"/>